<name>I8UAV9_9BACL</name>
<dbReference type="PATRIC" id="fig|1196324.3.peg.3659"/>
<keyword evidence="2" id="KW-1185">Reference proteome</keyword>
<dbReference type="EMBL" id="AKKV01000042">
    <property type="protein sequence ID" value="EIT83938.1"/>
    <property type="molecule type" value="Genomic_DNA"/>
</dbReference>
<evidence type="ECO:0000313" key="1">
    <source>
        <dbReference type="EMBL" id="EIT83938.1"/>
    </source>
</evidence>
<evidence type="ECO:0000313" key="2">
    <source>
        <dbReference type="Proteomes" id="UP000004080"/>
    </source>
</evidence>
<dbReference type="Proteomes" id="UP000004080">
    <property type="component" value="Unassembled WGS sequence"/>
</dbReference>
<sequence>MATIFVGASPIVTFDEQGNGLILLNNPKQSGVNITIETLVFANLSKAAVSVQFFPYLTVRSQLKEAQPGIPGNNALIGKVAPKGRIFYGQNVEIANGDSLGYLTVPPYESSTVKPTGIILAPGTSRFYYLKIIGEAKQAAVSLYTAWLEEKS</sequence>
<proteinExistence type="predicted"/>
<dbReference type="AlphaFoldDB" id="I8UAV9"/>
<accession>I8UAV9</accession>
<organism evidence="1 2">
    <name type="scientific">Fictibacillus macauensis ZFHKF-1</name>
    <dbReference type="NCBI Taxonomy" id="1196324"/>
    <lineage>
        <taxon>Bacteria</taxon>
        <taxon>Bacillati</taxon>
        <taxon>Bacillota</taxon>
        <taxon>Bacilli</taxon>
        <taxon>Bacillales</taxon>
        <taxon>Fictibacillaceae</taxon>
        <taxon>Fictibacillus</taxon>
    </lineage>
</organism>
<gene>
    <name evidence="1" type="ORF">A374_17924</name>
</gene>
<dbReference type="RefSeq" id="WP_007203654.1">
    <property type="nucleotide sequence ID" value="NZ_AKKV01000042.1"/>
</dbReference>
<comment type="caution">
    <text evidence="1">The sequence shown here is derived from an EMBL/GenBank/DDBJ whole genome shotgun (WGS) entry which is preliminary data.</text>
</comment>
<reference evidence="1 2" key="1">
    <citation type="journal article" date="2012" name="J. Bacteriol.">
        <title>Genome of Bacillus macauensis ZFHKF-1, a Long-Chain-Forming Bacterium.</title>
        <authorList>
            <person name="Cai L."/>
            <person name="Zhang T."/>
        </authorList>
    </citation>
    <scope>NUCLEOTIDE SEQUENCE [LARGE SCALE GENOMIC DNA]</scope>
    <source>
        <strain evidence="1 2">ZFHKF-1</strain>
    </source>
</reference>
<protein>
    <submittedName>
        <fullName evidence="1">PT repeat-containing protein</fullName>
    </submittedName>
</protein>